<dbReference type="Gene3D" id="3.30.1330.120">
    <property type="entry name" value="2-methylcitrate dehydratase PrpD"/>
    <property type="match status" value="1"/>
</dbReference>
<dbReference type="GO" id="GO:0016829">
    <property type="term" value="F:lyase activity"/>
    <property type="evidence" value="ECO:0007669"/>
    <property type="project" value="InterPro"/>
</dbReference>
<dbReference type="Pfam" id="PF03972">
    <property type="entry name" value="MmgE_PrpD_N"/>
    <property type="match status" value="1"/>
</dbReference>
<feature type="domain" description="MmgE/PrpD C-terminal" evidence="3">
    <location>
        <begin position="248"/>
        <end position="415"/>
    </location>
</feature>
<dbReference type="InterPro" id="IPR042183">
    <property type="entry name" value="MmgE/PrpD_sf_1"/>
</dbReference>
<evidence type="ECO:0000259" key="2">
    <source>
        <dbReference type="Pfam" id="PF03972"/>
    </source>
</evidence>
<name>A0AA35X6U3_GEOBA</name>
<dbReference type="EMBL" id="CASHTH010003559">
    <property type="protein sequence ID" value="CAI8046389.1"/>
    <property type="molecule type" value="Genomic_DNA"/>
</dbReference>
<organism evidence="4 5">
    <name type="scientific">Geodia barretti</name>
    <name type="common">Barrett's horny sponge</name>
    <dbReference type="NCBI Taxonomy" id="519541"/>
    <lineage>
        <taxon>Eukaryota</taxon>
        <taxon>Metazoa</taxon>
        <taxon>Porifera</taxon>
        <taxon>Demospongiae</taxon>
        <taxon>Heteroscleromorpha</taxon>
        <taxon>Tetractinellida</taxon>
        <taxon>Astrophorina</taxon>
        <taxon>Geodiidae</taxon>
        <taxon>Geodia</taxon>
    </lineage>
</organism>
<protein>
    <submittedName>
        <fullName evidence="4">Cis-aconitate decarboxylase</fullName>
    </submittedName>
</protein>
<comment type="similarity">
    <text evidence="1">Belongs to the PrpD family.</text>
</comment>
<dbReference type="PANTHER" id="PTHR16943">
    <property type="entry name" value="2-METHYLCITRATE DEHYDRATASE-RELATED"/>
    <property type="match status" value="1"/>
</dbReference>
<dbReference type="InterPro" id="IPR005656">
    <property type="entry name" value="MmgE_PrpD"/>
</dbReference>
<dbReference type="PANTHER" id="PTHR16943:SF8">
    <property type="entry name" value="2-METHYLCITRATE DEHYDRATASE"/>
    <property type="match status" value="1"/>
</dbReference>
<evidence type="ECO:0000256" key="1">
    <source>
        <dbReference type="ARBA" id="ARBA00006174"/>
    </source>
</evidence>
<accession>A0AA35X6U3</accession>
<proteinExistence type="inferred from homology"/>
<dbReference type="InterPro" id="IPR045336">
    <property type="entry name" value="MmgE_PrpD_N"/>
</dbReference>
<comment type="caution">
    <text evidence="4">The sequence shown here is derived from an EMBL/GenBank/DDBJ whole genome shotgun (WGS) entry which is preliminary data.</text>
</comment>
<dbReference type="AlphaFoldDB" id="A0AA35X6U3"/>
<dbReference type="SUPFAM" id="SSF103378">
    <property type="entry name" value="2-methylcitrate dehydratase PrpD"/>
    <property type="match status" value="1"/>
</dbReference>
<dbReference type="Pfam" id="PF19305">
    <property type="entry name" value="MmgE_PrpD_C"/>
    <property type="match status" value="1"/>
</dbReference>
<dbReference type="Proteomes" id="UP001174909">
    <property type="component" value="Unassembled WGS sequence"/>
</dbReference>
<evidence type="ECO:0000313" key="4">
    <source>
        <dbReference type="EMBL" id="CAI8046389.1"/>
    </source>
</evidence>
<reference evidence="4" key="1">
    <citation type="submission" date="2023-03" db="EMBL/GenBank/DDBJ databases">
        <authorList>
            <person name="Steffen K."/>
            <person name="Cardenas P."/>
        </authorList>
    </citation>
    <scope>NUCLEOTIDE SEQUENCE</scope>
</reference>
<dbReference type="Gene3D" id="1.10.4100.10">
    <property type="entry name" value="2-methylcitrate dehydratase PrpD"/>
    <property type="match status" value="1"/>
</dbReference>
<keyword evidence="5" id="KW-1185">Reference proteome</keyword>
<dbReference type="InterPro" id="IPR045337">
    <property type="entry name" value="MmgE_PrpD_C"/>
</dbReference>
<dbReference type="InterPro" id="IPR036148">
    <property type="entry name" value="MmgE/PrpD_sf"/>
</dbReference>
<evidence type="ECO:0000313" key="5">
    <source>
        <dbReference type="Proteomes" id="UP001174909"/>
    </source>
</evidence>
<feature type="domain" description="MmgE/PrpD N-terminal" evidence="2">
    <location>
        <begin position="2"/>
        <end position="223"/>
    </location>
</feature>
<gene>
    <name evidence="4" type="ORF">GBAR_LOCUS25656</name>
</gene>
<evidence type="ECO:0000259" key="3">
    <source>
        <dbReference type="Pfam" id="PF19305"/>
    </source>
</evidence>
<dbReference type="InterPro" id="IPR042188">
    <property type="entry name" value="MmgE/PrpD_sf_2"/>
</dbReference>
<sequence>MPREAVEAAKVVILDGLAVTLAGSRETAAQIVADYAREMGGNPVCSAIGHGFKTSPPMAAFVNGVACHVLDYEVMWHPATHATSPTLPGILALAESRKATGREIVAALVTGFEVQGRIRVASANMGLGGFHPPGLVGVMGSAAAGSVMLGLDTQQTRMALGLPHQEPGRCRPNTGTMTKSTHCGNAGRMGLEAALLAQKGFTANANVIEHENGYAAVLFGDEFDLDAVTRDFGHPYRLVDPGVAIKKHPSQYGTHRGIDAALDMQDRFGVDTNRISSVRIETPVMRYVGRPFPETGLDGKFSFQYTVAAALLDRRVGIETFTDEAVNRPEVLELLGKISVDMRPEIPANFEDMWVAVRVETSDGQTFVSRCDRPRGIWGNPLTRDERLAKVRSCASRLLSGAATERYIDIVEDLENPDSDTVQELVGILGSGPSR</sequence>